<dbReference type="InterPro" id="IPR023198">
    <property type="entry name" value="PGP-like_dom2"/>
</dbReference>
<dbReference type="Gene3D" id="3.40.50.1000">
    <property type="entry name" value="HAD superfamily/HAD-like"/>
    <property type="match status" value="1"/>
</dbReference>
<dbReference type="OrthoDB" id="9793014at2"/>
<protein>
    <submittedName>
        <fullName evidence="1">Phosphoglycolate phosphatase</fullName>
    </submittedName>
</protein>
<dbReference type="SUPFAM" id="SSF56784">
    <property type="entry name" value="HAD-like"/>
    <property type="match status" value="1"/>
</dbReference>
<dbReference type="Proteomes" id="UP000269689">
    <property type="component" value="Unassembled WGS sequence"/>
</dbReference>
<dbReference type="PANTHER" id="PTHR43434">
    <property type="entry name" value="PHOSPHOGLYCOLATE PHOSPHATASE"/>
    <property type="match status" value="1"/>
</dbReference>
<dbReference type="Gene3D" id="1.10.150.240">
    <property type="entry name" value="Putative phosphatase, domain 2"/>
    <property type="match status" value="1"/>
</dbReference>
<dbReference type="GO" id="GO:0008967">
    <property type="term" value="F:phosphoglycolate phosphatase activity"/>
    <property type="evidence" value="ECO:0007669"/>
    <property type="project" value="TreeGrafter"/>
</dbReference>
<dbReference type="SFLD" id="SFLDS00003">
    <property type="entry name" value="Haloacid_Dehalogenase"/>
    <property type="match status" value="1"/>
</dbReference>
<comment type="caution">
    <text evidence="1">The sequence shown here is derived from an EMBL/GenBank/DDBJ whole genome shotgun (WGS) entry which is preliminary data.</text>
</comment>
<keyword evidence="2" id="KW-1185">Reference proteome</keyword>
<proteinExistence type="predicted"/>
<accession>A0A3N4U4P4</accession>
<dbReference type="Pfam" id="PF13419">
    <property type="entry name" value="HAD_2"/>
    <property type="match status" value="1"/>
</dbReference>
<dbReference type="GO" id="GO:0005829">
    <property type="term" value="C:cytosol"/>
    <property type="evidence" value="ECO:0007669"/>
    <property type="project" value="TreeGrafter"/>
</dbReference>
<organism evidence="1 2">
    <name type="scientific">Pacificibacter maritimus</name>
    <dbReference type="NCBI Taxonomy" id="762213"/>
    <lineage>
        <taxon>Bacteria</taxon>
        <taxon>Pseudomonadati</taxon>
        <taxon>Pseudomonadota</taxon>
        <taxon>Alphaproteobacteria</taxon>
        <taxon>Rhodobacterales</taxon>
        <taxon>Roseobacteraceae</taxon>
        <taxon>Pacificibacter</taxon>
    </lineage>
</organism>
<dbReference type="RefSeq" id="WP_123794202.1">
    <property type="nucleotide sequence ID" value="NZ_RKQK01000005.1"/>
</dbReference>
<dbReference type="InterPro" id="IPR050155">
    <property type="entry name" value="HAD-like_hydrolase_sf"/>
</dbReference>
<sequence>MSKLVIFDVDGTLVDSQAHIVASMTAAFDSVALPQPERQAVLSIIGLSLPYAMKELAPMADDQTVAQMVEVYKSDFSANRLRSDAMPPLYDGAEAAIAALASRGDMMLAIATGKSRRGLDALLESWPFADVFATTHCADDHPSKPHPSMVQACLTDCDAQAADAVVVGDTTYDMEMAKAARCASIGVSWGYHGVRALTTTGAAAIVTDFSQLETTLDTIWKD</sequence>
<evidence type="ECO:0000313" key="1">
    <source>
        <dbReference type="EMBL" id="RPE63305.1"/>
    </source>
</evidence>
<dbReference type="GO" id="GO:0006281">
    <property type="term" value="P:DNA repair"/>
    <property type="evidence" value="ECO:0007669"/>
    <property type="project" value="TreeGrafter"/>
</dbReference>
<name>A0A3N4U4P4_9RHOB</name>
<dbReference type="SFLD" id="SFLDG01135">
    <property type="entry name" value="C1.5.6:_HAD__Beta-PGM__Phospha"/>
    <property type="match status" value="1"/>
</dbReference>
<reference evidence="1 2" key="1">
    <citation type="submission" date="2018-11" db="EMBL/GenBank/DDBJ databases">
        <title>Genomic Encyclopedia of Type Strains, Phase IV (KMG-IV): sequencing the most valuable type-strain genomes for metagenomic binning, comparative biology and taxonomic classification.</title>
        <authorList>
            <person name="Goeker M."/>
        </authorList>
    </citation>
    <scope>NUCLEOTIDE SEQUENCE [LARGE SCALE GENOMIC DNA]</scope>
    <source>
        <strain evidence="1 2">DSM 104731</strain>
    </source>
</reference>
<dbReference type="SFLD" id="SFLDG01129">
    <property type="entry name" value="C1.5:_HAD__Beta-PGM__Phosphata"/>
    <property type="match status" value="1"/>
</dbReference>
<dbReference type="InterPro" id="IPR006439">
    <property type="entry name" value="HAD-SF_hydro_IA"/>
</dbReference>
<dbReference type="InterPro" id="IPR036412">
    <property type="entry name" value="HAD-like_sf"/>
</dbReference>
<dbReference type="NCBIfam" id="TIGR01549">
    <property type="entry name" value="HAD-SF-IA-v1"/>
    <property type="match status" value="1"/>
</dbReference>
<evidence type="ECO:0000313" key="2">
    <source>
        <dbReference type="Proteomes" id="UP000269689"/>
    </source>
</evidence>
<dbReference type="PANTHER" id="PTHR43434:SF24">
    <property type="entry name" value="HYDROLASE-RELATED"/>
    <property type="match status" value="1"/>
</dbReference>
<dbReference type="InterPro" id="IPR041492">
    <property type="entry name" value="HAD_2"/>
</dbReference>
<dbReference type="AlphaFoldDB" id="A0A3N4U4P4"/>
<dbReference type="EMBL" id="RKQK01000005">
    <property type="protein sequence ID" value="RPE63305.1"/>
    <property type="molecule type" value="Genomic_DNA"/>
</dbReference>
<dbReference type="InterPro" id="IPR023214">
    <property type="entry name" value="HAD_sf"/>
</dbReference>
<gene>
    <name evidence="1" type="ORF">EDD53_2905</name>
</gene>